<protein>
    <recommendedName>
        <fullName evidence="1">Stage 0 sporulation protein A homolog</fullName>
    </recommendedName>
</protein>
<dbReference type="OrthoDB" id="9803564at2"/>
<keyword evidence="3" id="KW-0902">Two-component regulatory system</keyword>
<dbReference type="InterPro" id="IPR001789">
    <property type="entry name" value="Sig_transdc_resp-reg_receiver"/>
</dbReference>
<dbReference type="SMART" id="SM00448">
    <property type="entry name" value="REC"/>
    <property type="match status" value="1"/>
</dbReference>
<evidence type="ECO:0000259" key="11">
    <source>
        <dbReference type="PROSITE" id="PS51755"/>
    </source>
</evidence>
<proteinExistence type="predicted"/>
<dbReference type="CDD" id="cd17574">
    <property type="entry name" value="REC_OmpR"/>
    <property type="match status" value="1"/>
</dbReference>
<feature type="domain" description="OmpR/PhoB-type" evidence="11">
    <location>
        <begin position="127"/>
        <end position="176"/>
    </location>
</feature>
<dbReference type="InterPro" id="IPR011006">
    <property type="entry name" value="CheY-like_superfamily"/>
</dbReference>
<sequence length="176" mass="19997">MVSILLIEDDRALAMELVSFLKENHYSVDWAENGKKATYLIDSNHYDLCLLDIGLPDCSGFELCKVFRARFHDPIIMLTAYDSENDIITGLEAGADDYITKPYSLRILYSRITSQLRRKKSDDKQELRSLLSGELLIDILHRTISCNGETLSISNTEYKLCVALAKSDGQIMPREL</sequence>
<evidence type="ECO:0000313" key="12">
    <source>
        <dbReference type="EMBL" id="SUQ15881.1"/>
    </source>
</evidence>
<keyword evidence="4" id="KW-0805">Transcription regulation</keyword>
<evidence type="ECO:0000256" key="8">
    <source>
        <dbReference type="PROSITE-ProRule" id="PRU00169"/>
    </source>
</evidence>
<dbReference type="InterPro" id="IPR036388">
    <property type="entry name" value="WH-like_DNA-bd_sf"/>
</dbReference>
<evidence type="ECO:0000256" key="3">
    <source>
        <dbReference type="ARBA" id="ARBA00023012"/>
    </source>
</evidence>
<dbReference type="EMBL" id="UHJJ01000017">
    <property type="protein sequence ID" value="SUQ15881.1"/>
    <property type="molecule type" value="Genomic_DNA"/>
</dbReference>
<dbReference type="AlphaFoldDB" id="A0A315ZS34"/>
<dbReference type="GO" id="GO:0000156">
    <property type="term" value="F:phosphorelay response regulator activity"/>
    <property type="evidence" value="ECO:0007669"/>
    <property type="project" value="TreeGrafter"/>
</dbReference>
<feature type="DNA-binding region" description="OmpR/PhoB-type" evidence="9">
    <location>
        <begin position="127"/>
        <end position="176"/>
    </location>
</feature>
<feature type="domain" description="Response regulatory" evidence="10">
    <location>
        <begin position="3"/>
        <end position="116"/>
    </location>
</feature>
<dbReference type="Gene3D" id="6.10.250.690">
    <property type="match status" value="1"/>
</dbReference>
<dbReference type="Gene3D" id="1.10.10.10">
    <property type="entry name" value="Winged helix-like DNA-binding domain superfamily/Winged helix DNA-binding domain"/>
    <property type="match status" value="1"/>
</dbReference>
<dbReference type="InterPro" id="IPR039420">
    <property type="entry name" value="WalR-like"/>
</dbReference>
<dbReference type="GO" id="GO:0005829">
    <property type="term" value="C:cytosol"/>
    <property type="evidence" value="ECO:0007669"/>
    <property type="project" value="TreeGrafter"/>
</dbReference>
<dbReference type="SUPFAM" id="SSF52172">
    <property type="entry name" value="CheY-like"/>
    <property type="match status" value="1"/>
</dbReference>
<dbReference type="InterPro" id="IPR001867">
    <property type="entry name" value="OmpR/PhoB-type_DNA-bd"/>
</dbReference>
<dbReference type="GO" id="GO:0032993">
    <property type="term" value="C:protein-DNA complex"/>
    <property type="evidence" value="ECO:0007669"/>
    <property type="project" value="TreeGrafter"/>
</dbReference>
<dbReference type="GO" id="GO:0006355">
    <property type="term" value="P:regulation of DNA-templated transcription"/>
    <property type="evidence" value="ECO:0007669"/>
    <property type="project" value="InterPro"/>
</dbReference>
<name>A0A315ZS34_9FIRM</name>
<keyword evidence="13" id="KW-1185">Reference proteome</keyword>
<evidence type="ECO:0000256" key="5">
    <source>
        <dbReference type="ARBA" id="ARBA00023125"/>
    </source>
</evidence>
<evidence type="ECO:0000256" key="4">
    <source>
        <dbReference type="ARBA" id="ARBA00023015"/>
    </source>
</evidence>
<feature type="modified residue" description="4-aspartylphosphate" evidence="8">
    <location>
        <position position="52"/>
    </location>
</feature>
<organism evidence="12 13">
    <name type="scientific">Faecalicatena contorta</name>
    <dbReference type="NCBI Taxonomy" id="39482"/>
    <lineage>
        <taxon>Bacteria</taxon>
        <taxon>Bacillati</taxon>
        <taxon>Bacillota</taxon>
        <taxon>Clostridia</taxon>
        <taxon>Lachnospirales</taxon>
        <taxon>Lachnospiraceae</taxon>
        <taxon>Faecalicatena</taxon>
    </lineage>
</organism>
<evidence type="ECO:0000256" key="2">
    <source>
        <dbReference type="ARBA" id="ARBA00022553"/>
    </source>
</evidence>
<dbReference type="Gene3D" id="3.40.50.2300">
    <property type="match status" value="1"/>
</dbReference>
<evidence type="ECO:0000313" key="13">
    <source>
        <dbReference type="Proteomes" id="UP000254051"/>
    </source>
</evidence>
<evidence type="ECO:0000256" key="7">
    <source>
        <dbReference type="ARBA" id="ARBA00024867"/>
    </source>
</evidence>
<dbReference type="Pfam" id="PF00072">
    <property type="entry name" value="Response_reg"/>
    <property type="match status" value="1"/>
</dbReference>
<dbReference type="GO" id="GO:0000976">
    <property type="term" value="F:transcription cis-regulatory region binding"/>
    <property type="evidence" value="ECO:0007669"/>
    <property type="project" value="TreeGrafter"/>
</dbReference>
<keyword evidence="2 8" id="KW-0597">Phosphoprotein</keyword>
<dbReference type="PANTHER" id="PTHR48111:SF1">
    <property type="entry name" value="TWO-COMPONENT RESPONSE REGULATOR ORR33"/>
    <property type="match status" value="1"/>
</dbReference>
<keyword evidence="6" id="KW-0804">Transcription</keyword>
<dbReference type="PROSITE" id="PS51755">
    <property type="entry name" value="OMPR_PHOB"/>
    <property type="match status" value="1"/>
</dbReference>
<dbReference type="PANTHER" id="PTHR48111">
    <property type="entry name" value="REGULATOR OF RPOS"/>
    <property type="match status" value="1"/>
</dbReference>
<comment type="function">
    <text evidence="7">May play the central regulatory role in sporulation. It may be an element of the effector pathway responsible for the activation of sporulation genes in response to nutritional stress. Spo0A may act in concert with spo0H (a sigma factor) to control the expression of some genes that are critical to the sporulation process.</text>
</comment>
<dbReference type="PROSITE" id="PS50110">
    <property type="entry name" value="RESPONSE_REGULATORY"/>
    <property type="match status" value="1"/>
</dbReference>
<gene>
    <name evidence="12" type="ORF">SAMN05216529_11758</name>
</gene>
<keyword evidence="5 9" id="KW-0238">DNA-binding</keyword>
<dbReference type="Proteomes" id="UP000254051">
    <property type="component" value="Unassembled WGS sequence"/>
</dbReference>
<dbReference type="RefSeq" id="WP_109714095.1">
    <property type="nucleotide sequence ID" value="NZ_QGDS01000017.1"/>
</dbReference>
<evidence type="ECO:0000259" key="10">
    <source>
        <dbReference type="PROSITE" id="PS50110"/>
    </source>
</evidence>
<accession>A0A315ZS34</accession>
<evidence type="ECO:0000256" key="6">
    <source>
        <dbReference type="ARBA" id="ARBA00023163"/>
    </source>
</evidence>
<evidence type="ECO:0000256" key="1">
    <source>
        <dbReference type="ARBA" id="ARBA00018672"/>
    </source>
</evidence>
<evidence type="ECO:0000256" key="9">
    <source>
        <dbReference type="PROSITE-ProRule" id="PRU01091"/>
    </source>
</evidence>
<reference evidence="13" key="1">
    <citation type="submission" date="2017-07" db="EMBL/GenBank/DDBJ databases">
        <authorList>
            <person name="Varghese N."/>
            <person name="Submissions S."/>
        </authorList>
    </citation>
    <scope>NUCLEOTIDE SEQUENCE [LARGE SCALE GENOMIC DNA]</scope>
    <source>
        <strain evidence="13">NLAE-zl-C134</strain>
    </source>
</reference>